<evidence type="ECO:0000256" key="8">
    <source>
        <dbReference type="RuleBase" id="RU361216"/>
    </source>
</evidence>
<keyword evidence="3 8" id="KW-0812">Transmembrane</keyword>
<evidence type="ECO:0000256" key="6">
    <source>
        <dbReference type="ARBA" id="ARBA00023136"/>
    </source>
</evidence>
<feature type="transmembrane region" description="Helical" evidence="8">
    <location>
        <begin position="374"/>
        <end position="393"/>
    </location>
</feature>
<dbReference type="GO" id="GO:0015501">
    <property type="term" value="F:glutamate:sodium symporter activity"/>
    <property type="evidence" value="ECO:0007669"/>
    <property type="project" value="TreeGrafter"/>
</dbReference>
<evidence type="ECO:0000256" key="9">
    <source>
        <dbReference type="SAM" id="MobiDB-lite"/>
    </source>
</evidence>
<name>A0AAW1PPR0_9CHLO</name>
<dbReference type="Pfam" id="PF00375">
    <property type="entry name" value="SDF"/>
    <property type="match status" value="1"/>
</dbReference>
<dbReference type="GO" id="GO:0005313">
    <property type="term" value="F:L-glutamate transmembrane transporter activity"/>
    <property type="evidence" value="ECO:0007669"/>
    <property type="project" value="TreeGrafter"/>
</dbReference>
<dbReference type="PANTHER" id="PTHR11958">
    <property type="entry name" value="SODIUM/DICARBOXYLATE SYMPORTER-RELATED"/>
    <property type="match status" value="1"/>
</dbReference>
<organism evidence="10 11">
    <name type="scientific">Symbiochloris irregularis</name>
    <dbReference type="NCBI Taxonomy" id="706552"/>
    <lineage>
        <taxon>Eukaryota</taxon>
        <taxon>Viridiplantae</taxon>
        <taxon>Chlorophyta</taxon>
        <taxon>core chlorophytes</taxon>
        <taxon>Trebouxiophyceae</taxon>
        <taxon>Trebouxiales</taxon>
        <taxon>Trebouxiaceae</taxon>
        <taxon>Symbiochloris</taxon>
    </lineage>
</organism>
<evidence type="ECO:0000313" key="10">
    <source>
        <dbReference type="EMBL" id="KAK9811983.1"/>
    </source>
</evidence>
<dbReference type="PROSITE" id="PS00713">
    <property type="entry name" value="NA_DICARBOXYL_SYMP_1"/>
    <property type="match status" value="1"/>
</dbReference>
<dbReference type="AlphaFoldDB" id="A0AAW1PPR0"/>
<feature type="transmembrane region" description="Helical" evidence="8">
    <location>
        <begin position="560"/>
        <end position="589"/>
    </location>
</feature>
<dbReference type="PANTHER" id="PTHR11958:SF63">
    <property type="entry name" value="AMINO ACID TRANSPORTER"/>
    <property type="match status" value="1"/>
</dbReference>
<keyword evidence="4 8" id="KW-0769">Symport</keyword>
<evidence type="ECO:0000256" key="5">
    <source>
        <dbReference type="ARBA" id="ARBA00022989"/>
    </source>
</evidence>
<feature type="transmembrane region" description="Helical" evidence="8">
    <location>
        <begin position="446"/>
        <end position="472"/>
    </location>
</feature>
<dbReference type="Proteomes" id="UP001465755">
    <property type="component" value="Unassembled WGS sequence"/>
</dbReference>
<feature type="compositionally biased region" description="Basic and acidic residues" evidence="9">
    <location>
        <begin position="183"/>
        <end position="194"/>
    </location>
</feature>
<feature type="transmembrane region" description="Helical" evidence="8">
    <location>
        <begin position="414"/>
        <end position="434"/>
    </location>
</feature>
<dbReference type="GO" id="GO:0015175">
    <property type="term" value="F:neutral L-amino acid transmembrane transporter activity"/>
    <property type="evidence" value="ECO:0007669"/>
    <property type="project" value="TreeGrafter"/>
</dbReference>
<protein>
    <recommendedName>
        <fullName evidence="8">Amino acid transporter</fullName>
    </recommendedName>
</protein>
<evidence type="ECO:0000256" key="2">
    <source>
        <dbReference type="ARBA" id="ARBA00022448"/>
    </source>
</evidence>
<feature type="transmembrane region" description="Helical" evidence="8">
    <location>
        <begin position="349"/>
        <end position="368"/>
    </location>
</feature>
<proteinExistence type="inferred from homology"/>
<keyword evidence="7" id="KW-0325">Glycoprotein</keyword>
<dbReference type="GO" id="GO:0005886">
    <property type="term" value="C:plasma membrane"/>
    <property type="evidence" value="ECO:0007669"/>
    <property type="project" value="TreeGrafter"/>
</dbReference>
<dbReference type="InterPro" id="IPR036458">
    <property type="entry name" value="Na:dicarbo_symporter_sf"/>
</dbReference>
<feature type="compositionally biased region" description="Pro residues" evidence="9">
    <location>
        <begin position="98"/>
        <end position="111"/>
    </location>
</feature>
<evidence type="ECO:0000256" key="4">
    <source>
        <dbReference type="ARBA" id="ARBA00022847"/>
    </source>
</evidence>
<evidence type="ECO:0000313" key="11">
    <source>
        <dbReference type="Proteomes" id="UP001465755"/>
    </source>
</evidence>
<comment type="subcellular location">
    <subcellularLocation>
        <location evidence="1 8">Membrane</location>
        <topology evidence="1 8">Multi-pass membrane protein</topology>
    </subcellularLocation>
</comment>
<dbReference type="InterPro" id="IPR018107">
    <property type="entry name" value="Na-dicarboxylate_symporter_CS"/>
</dbReference>
<dbReference type="InterPro" id="IPR001991">
    <property type="entry name" value="Na-dicarboxylate_symporter"/>
</dbReference>
<keyword evidence="11" id="KW-1185">Reference proteome</keyword>
<comment type="caution">
    <text evidence="10">The sequence shown here is derived from an EMBL/GenBank/DDBJ whole genome shotgun (WGS) entry which is preliminary data.</text>
</comment>
<evidence type="ECO:0000256" key="1">
    <source>
        <dbReference type="ARBA" id="ARBA00004141"/>
    </source>
</evidence>
<keyword evidence="2 8" id="KW-0813">Transport</keyword>
<sequence>MKPGGGVRLERLPSELEGISESQPLAPSSERPGVRRVTLQLPSIASEDRSASLSFSDVSLCDTPRDTNMMAVGSNHATNAAPPCPKPRAPAMNAPPTSKTPPPGPSAPGPQPGTSQTKAASPLRLPQKLRQVLRSHSESEAHPRSGTPPLGLAATSSSQPEIAKEIAKADQIAKAMAGSTQGTDRKSETDKGDGSEAPTPRFRTRCCSFLTQDLLLTATLAGVIIGILLGLLVRQAHPSQQAVQVLALPGDIMLRLLKMLVLPLVAGSMIAGVCSLRGSSTGVAQVARYTFLYYAVTTVISVLLGIILVVAIQPGRGEPLEASSARGCLEGQAAASEVRHDERADHEQASALTALLGVVITMFPDNVVRAAVDMNILGVITFSLFFGICLSRLGPEGDSLVAGVQAFNSVISRMVTVVLWSSPLGVASLIAAALCRSCALLDTAAALALWVLVVSVGLLLLGGLILPGLLALATRGARSPLRAAAGFSRALTLAFGTSSSSAALPAAMQCARDMGCEDSVVQFVLPLGTTVNMNGTALYEAVTVIFIAQAHGIHMGLPQLLVIACTATLAAIGAAAIPSAGLVTMLMVLQAVNLDQYASDLAVILAIDWLLDRCRTAVNLLGDSYGVLVVDHLVK</sequence>
<feature type="region of interest" description="Disordered" evidence="9">
    <location>
        <begin position="1"/>
        <end position="199"/>
    </location>
</feature>
<keyword evidence="6 8" id="KW-0472">Membrane</keyword>
<feature type="transmembrane region" description="Helical" evidence="8">
    <location>
        <begin position="291"/>
        <end position="312"/>
    </location>
</feature>
<feature type="transmembrane region" description="Helical" evidence="8">
    <location>
        <begin position="260"/>
        <end position="279"/>
    </location>
</feature>
<keyword evidence="5 8" id="KW-1133">Transmembrane helix</keyword>
<evidence type="ECO:0000256" key="3">
    <source>
        <dbReference type="ARBA" id="ARBA00022692"/>
    </source>
</evidence>
<dbReference type="Gene3D" id="1.10.3860.10">
    <property type="entry name" value="Sodium:dicarboxylate symporter"/>
    <property type="match status" value="1"/>
</dbReference>
<feature type="transmembrane region" description="Helical" evidence="8">
    <location>
        <begin position="214"/>
        <end position="233"/>
    </location>
</feature>
<gene>
    <name evidence="10" type="ORF">WJX73_005653</name>
</gene>
<evidence type="ECO:0000256" key="7">
    <source>
        <dbReference type="ARBA" id="ARBA00023180"/>
    </source>
</evidence>
<accession>A0AAW1PPR0</accession>
<dbReference type="EMBL" id="JALJOQ010000010">
    <property type="protein sequence ID" value="KAK9811983.1"/>
    <property type="molecule type" value="Genomic_DNA"/>
</dbReference>
<dbReference type="InterPro" id="IPR050746">
    <property type="entry name" value="DAACS"/>
</dbReference>
<reference evidence="10 11" key="1">
    <citation type="journal article" date="2024" name="Nat. Commun.">
        <title>Phylogenomics reveals the evolutionary origins of lichenization in chlorophyte algae.</title>
        <authorList>
            <person name="Puginier C."/>
            <person name="Libourel C."/>
            <person name="Otte J."/>
            <person name="Skaloud P."/>
            <person name="Haon M."/>
            <person name="Grisel S."/>
            <person name="Petersen M."/>
            <person name="Berrin J.G."/>
            <person name="Delaux P.M."/>
            <person name="Dal Grande F."/>
            <person name="Keller J."/>
        </authorList>
    </citation>
    <scope>NUCLEOTIDE SEQUENCE [LARGE SCALE GENOMIC DNA]</scope>
    <source>
        <strain evidence="10 11">SAG 2036</strain>
    </source>
</reference>
<comment type="similarity">
    <text evidence="8">Belongs to the dicarboxylate/amino acid:cation symporter (DAACS) (TC 2.A.23) family.</text>
</comment>
<dbReference type="SUPFAM" id="SSF118215">
    <property type="entry name" value="Proton glutamate symport protein"/>
    <property type="match status" value="1"/>
</dbReference>
<dbReference type="PRINTS" id="PR00173">
    <property type="entry name" value="EDTRNSPORT"/>
</dbReference>